<keyword evidence="2" id="KW-0472">Membrane</keyword>
<evidence type="ECO:0000256" key="2">
    <source>
        <dbReference type="SAM" id="Phobius"/>
    </source>
</evidence>
<evidence type="ECO:0000313" key="3">
    <source>
        <dbReference type="EMBL" id="KAL1851655.1"/>
    </source>
</evidence>
<keyword evidence="2" id="KW-0812">Transmembrane</keyword>
<protein>
    <submittedName>
        <fullName evidence="3">Uncharacterized protein</fullName>
    </submittedName>
</protein>
<feature type="transmembrane region" description="Helical" evidence="2">
    <location>
        <begin position="186"/>
        <end position="209"/>
    </location>
</feature>
<sequence>MLTSILGLHWRLSPILNPHCLTLTLLPSDSDKSPITPQQPSSQPPPSPSSSTTQKDDDGPSPQALAAIFALTGTLGVAAMTAAQLLSGHLLLLALFGPGGARRYMREFLRSDASLLTPDQLAARATMARSPRYAIFLVLFTTLSAGLPEELLKYLPVLWLQGRRRKDKKSSQQQGREKQQPLGKRAAVRAATAASLGFALVELVGYALAARGSAADRASYAQASRTTAAAIAGPSITIILLERVFVSLPGHIATAILSASRGADAEAEEEEEGTDNNTAGGGAVVRGKWLGRWRRVLSAVAPSVVYHGLFDLVLFGASAWVGGHVGWVHPVGTRAVVGTLGLCVCVQGVLYAHTLRAWLGWGKKEVSRRQ</sequence>
<feature type="transmembrane region" description="Helical" evidence="2">
    <location>
        <begin position="335"/>
        <end position="359"/>
    </location>
</feature>
<keyword evidence="4" id="KW-1185">Reference proteome</keyword>
<organism evidence="3 4">
    <name type="scientific">Diaporthe australafricana</name>
    <dbReference type="NCBI Taxonomy" id="127596"/>
    <lineage>
        <taxon>Eukaryota</taxon>
        <taxon>Fungi</taxon>
        <taxon>Dikarya</taxon>
        <taxon>Ascomycota</taxon>
        <taxon>Pezizomycotina</taxon>
        <taxon>Sordariomycetes</taxon>
        <taxon>Sordariomycetidae</taxon>
        <taxon>Diaporthales</taxon>
        <taxon>Diaporthaceae</taxon>
        <taxon>Diaporthe</taxon>
    </lineage>
</organism>
<feature type="transmembrane region" description="Helical" evidence="2">
    <location>
        <begin position="296"/>
        <end position="323"/>
    </location>
</feature>
<feature type="transmembrane region" description="Helical" evidence="2">
    <location>
        <begin position="64"/>
        <end position="96"/>
    </location>
</feature>
<dbReference type="Proteomes" id="UP001583177">
    <property type="component" value="Unassembled WGS sequence"/>
</dbReference>
<evidence type="ECO:0000313" key="4">
    <source>
        <dbReference type="Proteomes" id="UP001583177"/>
    </source>
</evidence>
<keyword evidence="2" id="KW-1133">Transmembrane helix</keyword>
<dbReference type="InterPro" id="IPR026898">
    <property type="entry name" value="PrsW"/>
</dbReference>
<feature type="region of interest" description="Disordered" evidence="1">
    <location>
        <begin position="28"/>
        <end position="60"/>
    </location>
</feature>
<feature type="transmembrane region" description="Helical" evidence="2">
    <location>
        <begin position="133"/>
        <end position="152"/>
    </location>
</feature>
<dbReference type="Pfam" id="PF13367">
    <property type="entry name" value="PrsW-protease"/>
    <property type="match status" value="1"/>
</dbReference>
<comment type="caution">
    <text evidence="3">The sequence shown here is derived from an EMBL/GenBank/DDBJ whole genome shotgun (WGS) entry which is preliminary data.</text>
</comment>
<reference evidence="3 4" key="1">
    <citation type="journal article" date="2024" name="IMA Fungus">
        <title>IMA Genome - F19 : A genome assembly and annotation guide to empower mycologists, including annotated draft genome sequences of Ceratocystis pirilliformis, Diaporthe australafricana, Fusarium ophioides, Paecilomyces lecythidis, and Sporothrix stenoceras.</title>
        <authorList>
            <person name="Aylward J."/>
            <person name="Wilson A.M."/>
            <person name="Visagie C.M."/>
            <person name="Spraker J."/>
            <person name="Barnes I."/>
            <person name="Buitendag C."/>
            <person name="Ceriani C."/>
            <person name="Del Mar Angel L."/>
            <person name="du Plessis D."/>
            <person name="Fuchs T."/>
            <person name="Gasser K."/>
            <person name="Kramer D."/>
            <person name="Li W."/>
            <person name="Munsamy K."/>
            <person name="Piso A."/>
            <person name="Price J.L."/>
            <person name="Sonnekus B."/>
            <person name="Thomas C."/>
            <person name="van der Nest A."/>
            <person name="van Dijk A."/>
            <person name="van Heerden A."/>
            <person name="van Vuuren N."/>
            <person name="Yilmaz N."/>
            <person name="Duong T.A."/>
            <person name="van der Merwe N.A."/>
            <person name="Wingfield M.J."/>
            <person name="Wingfield B.D."/>
        </authorList>
    </citation>
    <scope>NUCLEOTIDE SEQUENCE [LARGE SCALE GENOMIC DNA]</scope>
    <source>
        <strain evidence="3 4">CMW 18300</strain>
    </source>
</reference>
<proteinExistence type="predicted"/>
<accession>A0ABR3W378</accession>
<dbReference type="EMBL" id="JAWRVE010000170">
    <property type="protein sequence ID" value="KAL1851655.1"/>
    <property type="molecule type" value="Genomic_DNA"/>
</dbReference>
<name>A0ABR3W378_9PEZI</name>
<evidence type="ECO:0000256" key="1">
    <source>
        <dbReference type="SAM" id="MobiDB-lite"/>
    </source>
</evidence>
<gene>
    <name evidence="3" type="ORF">Daus18300_012464</name>
</gene>